<name>A0A1E3QI66_9ASCO</name>
<dbReference type="GeneID" id="30144535"/>
<organism evidence="2 3">
    <name type="scientific">Babjeviella inositovora NRRL Y-12698</name>
    <dbReference type="NCBI Taxonomy" id="984486"/>
    <lineage>
        <taxon>Eukaryota</taxon>
        <taxon>Fungi</taxon>
        <taxon>Dikarya</taxon>
        <taxon>Ascomycota</taxon>
        <taxon>Saccharomycotina</taxon>
        <taxon>Pichiomycetes</taxon>
        <taxon>Serinales incertae sedis</taxon>
        <taxon>Babjeviella</taxon>
    </lineage>
</organism>
<dbReference type="AlphaFoldDB" id="A0A1E3QI66"/>
<evidence type="ECO:0000256" key="1">
    <source>
        <dbReference type="SAM" id="SignalP"/>
    </source>
</evidence>
<gene>
    <name evidence="2" type="ORF">BABINDRAFT_100932</name>
</gene>
<proteinExistence type="predicted"/>
<keyword evidence="1" id="KW-0732">Signal</keyword>
<evidence type="ECO:0000313" key="2">
    <source>
        <dbReference type="EMBL" id="ODQ77391.1"/>
    </source>
</evidence>
<feature type="chain" id="PRO_5009134252" evidence="1">
    <location>
        <begin position="24"/>
        <end position="64"/>
    </location>
</feature>
<evidence type="ECO:0000313" key="3">
    <source>
        <dbReference type="Proteomes" id="UP000094336"/>
    </source>
</evidence>
<dbReference type="Proteomes" id="UP000094336">
    <property type="component" value="Unassembled WGS sequence"/>
</dbReference>
<dbReference type="RefSeq" id="XP_018982719.1">
    <property type="nucleotide sequence ID" value="XM_019126681.1"/>
</dbReference>
<sequence>MYRSGSGGFGRVLFMSMLDFCAYVSEDIYVSCVRPGDWGKVKVRINIWGTVNINISPKSPWSRR</sequence>
<protein>
    <submittedName>
        <fullName evidence="2">Uncharacterized protein</fullName>
    </submittedName>
</protein>
<reference evidence="3" key="1">
    <citation type="submission" date="2016-05" db="EMBL/GenBank/DDBJ databases">
        <title>Comparative genomics of biotechnologically important yeasts.</title>
        <authorList>
            <consortium name="DOE Joint Genome Institute"/>
            <person name="Riley R."/>
            <person name="Haridas S."/>
            <person name="Wolfe K.H."/>
            <person name="Lopes M.R."/>
            <person name="Hittinger C.T."/>
            <person name="Goker M."/>
            <person name="Salamov A."/>
            <person name="Wisecaver J."/>
            <person name="Long T.M."/>
            <person name="Aerts A.L."/>
            <person name="Barry K."/>
            <person name="Choi C."/>
            <person name="Clum A."/>
            <person name="Coughlan A.Y."/>
            <person name="Deshpande S."/>
            <person name="Douglass A.P."/>
            <person name="Hanson S.J."/>
            <person name="Klenk H.-P."/>
            <person name="Labutti K."/>
            <person name="Lapidus A."/>
            <person name="Lindquist E."/>
            <person name="Lipzen A."/>
            <person name="Meier-Kolthoff J.P."/>
            <person name="Ohm R.A."/>
            <person name="Otillar R.P."/>
            <person name="Pangilinan J."/>
            <person name="Peng Y."/>
            <person name="Rokas A."/>
            <person name="Rosa C.A."/>
            <person name="Scheuner C."/>
            <person name="Sibirny A.A."/>
            <person name="Slot J.C."/>
            <person name="Stielow J.B."/>
            <person name="Sun H."/>
            <person name="Kurtzman C.P."/>
            <person name="Blackwell M."/>
            <person name="Grigoriev I.V."/>
            <person name="Jeffries T.W."/>
        </authorList>
    </citation>
    <scope>NUCLEOTIDE SEQUENCE [LARGE SCALE GENOMIC DNA]</scope>
    <source>
        <strain evidence="3">NRRL Y-12698</strain>
    </source>
</reference>
<dbReference type="EMBL" id="KV454441">
    <property type="protein sequence ID" value="ODQ77391.1"/>
    <property type="molecule type" value="Genomic_DNA"/>
</dbReference>
<accession>A0A1E3QI66</accession>
<keyword evidence="3" id="KW-1185">Reference proteome</keyword>
<feature type="signal peptide" evidence="1">
    <location>
        <begin position="1"/>
        <end position="23"/>
    </location>
</feature>